<evidence type="ECO:0000313" key="2">
    <source>
        <dbReference type="Proteomes" id="UP000192578"/>
    </source>
</evidence>
<proteinExistence type="predicted"/>
<dbReference type="EMBL" id="MTYJ01000004">
    <property type="protein sequence ID" value="OQV25043.1"/>
    <property type="molecule type" value="Genomic_DNA"/>
</dbReference>
<organism evidence="1 2">
    <name type="scientific">Hypsibius exemplaris</name>
    <name type="common">Freshwater tardigrade</name>
    <dbReference type="NCBI Taxonomy" id="2072580"/>
    <lineage>
        <taxon>Eukaryota</taxon>
        <taxon>Metazoa</taxon>
        <taxon>Ecdysozoa</taxon>
        <taxon>Tardigrada</taxon>
        <taxon>Eutardigrada</taxon>
        <taxon>Parachela</taxon>
        <taxon>Hypsibioidea</taxon>
        <taxon>Hypsibiidae</taxon>
        <taxon>Hypsibius</taxon>
    </lineage>
</organism>
<protein>
    <submittedName>
        <fullName evidence="1">Uncharacterized protein</fullName>
    </submittedName>
</protein>
<reference evidence="2" key="1">
    <citation type="submission" date="2017-01" db="EMBL/GenBank/DDBJ databases">
        <title>Comparative genomics of anhydrobiosis in the tardigrade Hypsibius dujardini.</title>
        <authorList>
            <person name="Yoshida Y."/>
            <person name="Koutsovoulos G."/>
            <person name="Laetsch D."/>
            <person name="Stevens L."/>
            <person name="Kumar S."/>
            <person name="Horikawa D."/>
            <person name="Ishino K."/>
            <person name="Komine S."/>
            <person name="Tomita M."/>
            <person name="Blaxter M."/>
            <person name="Arakawa K."/>
        </authorList>
    </citation>
    <scope>NUCLEOTIDE SEQUENCE [LARGE SCALE GENOMIC DNA]</scope>
    <source>
        <strain evidence="2">Z151</strain>
    </source>
</reference>
<keyword evidence="2" id="KW-1185">Reference proteome</keyword>
<name>A0A1W0XC17_HYPEX</name>
<comment type="caution">
    <text evidence="1">The sequence shown here is derived from an EMBL/GenBank/DDBJ whole genome shotgun (WGS) entry which is preliminary data.</text>
</comment>
<sequence>MRLRNGQRYYGRIFLHFCRLFISPDKSSTRFSRQNVPRKFLMRLIRLFPLHFDHRILNKFHSITEVKSAGELFTRRSRSRFPTILTIKALANSTWYVRLTFNEFTDLGKLQTVEESIVIDLLGILTEESHQ</sequence>
<accession>A0A1W0XC17</accession>
<dbReference type="Proteomes" id="UP000192578">
    <property type="component" value="Unassembled WGS sequence"/>
</dbReference>
<evidence type="ECO:0000313" key="1">
    <source>
        <dbReference type="EMBL" id="OQV25043.1"/>
    </source>
</evidence>
<gene>
    <name evidence="1" type="ORF">BV898_01250</name>
</gene>
<dbReference type="AlphaFoldDB" id="A0A1W0XC17"/>